<evidence type="ECO:0000313" key="2">
    <source>
        <dbReference type="Proteomes" id="UP000323225"/>
    </source>
</evidence>
<accession>A0A5Q6PIU9</accession>
<proteinExistence type="predicted"/>
<evidence type="ECO:0000313" key="1">
    <source>
        <dbReference type="EMBL" id="KAA1254766.1"/>
    </source>
</evidence>
<protein>
    <recommendedName>
        <fullName evidence="3">ParB/Sulfiredoxin domain-containing protein</fullName>
    </recommendedName>
</protein>
<gene>
    <name evidence="1" type="ORF">F0M16_10895</name>
</gene>
<organism evidence="1 2">
    <name type="scientific">Vibrio cholerae</name>
    <dbReference type="NCBI Taxonomy" id="666"/>
    <lineage>
        <taxon>Bacteria</taxon>
        <taxon>Pseudomonadati</taxon>
        <taxon>Pseudomonadota</taxon>
        <taxon>Gammaproteobacteria</taxon>
        <taxon>Vibrionales</taxon>
        <taxon>Vibrionaceae</taxon>
        <taxon>Vibrio</taxon>
    </lineage>
</organism>
<dbReference type="Proteomes" id="UP000323225">
    <property type="component" value="Unassembled WGS sequence"/>
</dbReference>
<evidence type="ECO:0008006" key="3">
    <source>
        <dbReference type="Google" id="ProtNLM"/>
    </source>
</evidence>
<sequence>MSQQRTLSTFGFPYHVDDEFGGIYMAPMNCVMVNPEGAMRSPNQESVDKFKAEFIANGYKFKKPLVVIPQLIDGELKLSVADGSARFTAAKQAQEEGHEFDGIKVADMRDKQIRDANFFDMTDELKVVCDAMNADNFVEIKALVIKMALRNYNREDLTQFALDYFLN</sequence>
<dbReference type="AlphaFoldDB" id="A0A5Q6PIU9"/>
<name>A0A5Q6PIU9_VIBCL</name>
<comment type="caution">
    <text evidence="1">The sequence shown here is derived from an EMBL/GenBank/DDBJ whole genome shotgun (WGS) entry which is preliminary data.</text>
</comment>
<reference evidence="1 2" key="1">
    <citation type="submission" date="2019-09" db="EMBL/GenBank/DDBJ databases">
        <authorList>
            <person name="Kritzky A."/>
            <person name="Schelkanova E.Y."/>
            <person name="Alkhova Z.V."/>
            <person name="Smirnova N.I."/>
        </authorList>
    </citation>
    <scope>NUCLEOTIDE SEQUENCE [LARGE SCALE GENOMIC DNA]</scope>
    <source>
        <strain evidence="1 2">M1526</strain>
    </source>
</reference>
<dbReference type="EMBL" id="VUAA01000010">
    <property type="protein sequence ID" value="KAA1254766.1"/>
    <property type="molecule type" value="Genomic_DNA"/>
</dbReference>